<dbReference type="PANTHER" id="PTHR43798">
    <property type="entry name" value="MONOACYLGLYCEROL LIPASE"/>
    <property type="match status" value="1"/>
</dbReference>
<dbReference type="InterPro" id="IPR050266">
    <property type="entry name" value="AB_hydrolase_sf"/>
</dbReference>
<dbReference type="PRINTS" id="PR00412">
    <property type="entry name" value="EPOXHYDRLASE"/>
</dbReference>
<feature type="domain" description="AB hydrolase-1" evidence="1">
    <location>
        <begin position="31"/>
        <end position="273"/>
    </location>
</feature>
<evidence type="ECO:0000313" key="2">
    <source>
        <dbReference type="EMBL" id="GAA1503978.1"/>
    </source>
</evidence>
<organism evidence="2 3">
    <name type="scientific">Brevibacterium permense</name>
    <dbReference type="NCBI Taxonomy" id="234834"/>
    <lineage>
        <taxon>Bacteria</taxon>
        <taxon>Bacillati</taxon>
        <taxon>Actinomycetota</taxon>
        <taxon>Actinomycetes</taxon>
        <taxon>Micrococcales</taxon>
        <taxon>Brevibacteriaceae</taxon>
        <taxon>Brevibacterium</taxon>
    </lineage>
</organism>
<sequence>MRIRESQRTDIRLGSHSTAAWNYPGDRRRRPLLMVHGFRGDHHGMDLIAGSITDREVIVPDLPGFGLTAPLGSGSSLSAFVDHLLALLTEVGRQRGVTPILVGHSFGSILVSHLAASHRDVIDELVLINPITSPALEGPARFLTAVTRAYYALGARLPERVGRSLLSNRVIVRAMSVAMATTRDPGLRSYIHDQHSRHFSSFADRTSLSEAFATSVAHTVTEVADHLSMPTLVIAGDQDAIAPIGPTRAFVEKLPDVEFVELDGVGHLVHYERSEEAASAIMDFCHRRIDR</sequence>
<name>A0ABN1ZTI8_9MICO</name>
<dbReference type="Gene3D" id="3.40.50.1820">
    <property type="entry name" value="alpha/beta hydrolase"/>
    <property type="match status" value="1"/>
</dbReference>
<dbReference type="Pfam" id="PF00561">
    <property type="entry name" value="Abhydrolase_1"/>
    <property type="match status" value="1"/>
</dbReference>
<gene>
    <name evidence="2" type="ORF">GCM10009690_03350</name>
</gene>
<proteinExistence type="predicted"/>
<dbReference type="InterPro" id="IPR029058">
    <property type="entry name" value="AB_hydrolase_fold"/>
</dbReference>
<reference evidence="2 3" key="1">
    <citation type="journal article" date="2019" name="Int. J. Syst. Evol. Microbiol.">
        <title>The Global Catalogue of Microorganisms (GCM) 10K type strain sequencing project: providing services to taxonomists for standard genome sequencing and annotation.</title>
        <authorList>
            <consortium name="The Broad Institute Genomics Platform"/>
            <consortium name="The Broad Institute Genome Sequencing Center for Infectious Disease"/>
            <person name="Wu L."/>
            <person name="Ma J."/>
        </authorList>
    </citation>
    <scope>NUCLEOTIDE SEQUENCE [LARGE SCALE GENOMIC DNA]</scope>
    <source>
        <strain evidence="2 3">JCM 13318</strain>
    </source>
</reference>
<dbReference type="InterPro" id="IPR000073">
    <property type="entry name" value="AB_hydrolase_1"/>
</dbReference>
<dbReference type="InterPro" id="IPR000639">
    <property type="entry name" value="Epox_hydrolase-like"/>
</dbReference>
<dbReference type="EMBL" id="BAAALX010000001">
    <property type="protein sequence ID" value="GAA1503978.1"/>
    <property type="molecule type" value="Genomic_DNA"/>
</dbReference>
<dbReference type="GO" id="GO:0016787">
    <property type="term" value="F:hydrolase activity"/>
    <property type="evidence" value="ECO:0007669"/>
    <property type="project" value="UniProtKB-KW"/>
</dbReference>
<comment type="caution">
    <text evidence="2">The sequence shown here is derived from an EMBL/GenBank/DDBJ whole genome shotgun (WGS) entry which is preliminary data.</text>
</comment>
<accession>A0ABN1ZTI8</accession>
<evidence type="ECO:0000259" key="1">
    <source>
        <dbReference type="Pfam" id="PF00561"/>
    </source>
</evidence>
<evidence type="ECO:0000313" key="3">
    <source>
        <dbReference type="Proteomes" id="UP001500177"/>
    </source>
</evidence>
<dbReference type="PRINTS" id="PR00111">
    <property type="entry name" value="ABHYDROLASE"/>
</dbReference>
<keyword evidence="2" id="KW-0378">Hydrolase</keyword>
<protein>
    <submittedName>
        <fullName evidence="2">Alpha/beta hydrolase</fullName>
    </submittedName>
</protein>
<dbReference type="Proteomes" id="UP001500177">
    <property type="component" value="Unassembled WGS sequence"/>
</dbReference>
<keyword evidence="3" id="KW-1185">Reference proteome</keyword>
<dbReference type="RefSeq" id="WP_342589834.1">
    <property type="nucleotide sequence ID" value="NZ_BAAALX010000001.1"/>
</dbReference>
<dbReference type="SUPFAM" id="SSF53474">
    <property type="entry name" value="alpha/beta-Hydrolases"/>
    <property type="match status" value="1"/>
</dbReference>